<accession>A0A3B0RW41</accession>
<name>A0A3B0RW41_9ZZZZ</name>
<gene>
    <name evidence="1" type="ORF">MNBD_ALPHA06-55</name>
</gene>
<dbReference type="AlphaFoldDB" id="A0A3B0RW41"/>
<reference evidence="1" key="1">
    <citation type="submission" date="2018-06" db="EMBL/GenBank/DDBJ databases">
        <authorList>
            <person name="Zhirakovskaya E."/>
        </authorList>
    </citation>
    <scope>NUCLEOTIDE SEQUENCE</scope>
</reference>
<dbReference type="EMBL" id="UOEE01000200">
    <property type="protein sequence ID" value="VAV95321.1"/>
    <property type="molecule type" value="Genomic_DNA"/>
</dbReference>
<dbReference type="Pfam" id="PF09694">
    <property type="entry name" value="Gcw_chp"/>
    <property type="match status" value="1"/>
</dbReference>
<evidence type="ECO:0000313" key="1">
    <source>
        <dbReference type="EMBL" id="VAV95321.1"/>
    </source>
</evidence>
<protein>
    <submittedName>
        <fullName evidence="1">Uncharacterized protein</fullName>
    </submittedName>
</protein>
<organism evidence="1">
    <name type="scientific">hydrothermal vent metagenome</name>
    <dbReference type="NCBI Taxonomy" id="652676"/>
    <lineage>
        <taxon>unclassified sequences</taxon>
        <taxon>metagenomes</taxon>
        <taxon>ecological metagenomes</taxon>
    </lineage>
</organism>
<proteinExistence type="predicted"/>
<dbReference type="InterPro" id="IPR010239">
    <property type="entry name" value="CHP02001"/>
</dbReference>
<sequence>MNIAMPLAISLLVLPGTAAADDFFKQLRREDGITGEQAAARKKPAKALPSLTVAAQPWKKPVWMQSRANPPGFSANRTTNAETAGFSQPATASRFRYKAVLGWDSEFVFRGLQLAKQNASGGIELAYGNAYAGAWATVPTVDAFGFYQNRFDIFAGYGFDISDAVFGDVGVTGYIRTDDGVFYAQEDSVEAYAGLSMGGAFKPSLYGFYDFMLERYTLEAAAEYSLPLGRTDLVLGGTGGYSNGDGVDYGYLQIDAEIVQNLNRNTSIGLGGHFAASTEATFLQGLALSGDTTTWFGVRLRTGN</sequence>